<dbReference type="Proteomes" id="UP000887565">
    <property type="component" value="Unplaced"/>
</dbReference>
<sequence>MDDALHLRSMSKYVGRAILGRKRLKELIVFEERKILINWGIDSITKVPSKAHALGKGKGVRLAGTAFQTYQYLRVEGRKKHSFVNISMMTFTLTTRKDPSMPKCTKMIRNTTDIKNDNL</sequence>
<name>A0A915K7M8_ROMCU</name>
<organism evidence="1 2">
    <name type="scientific">Romanomermis culicivorax</name>
    <name type="common">Nematode worm</name>
    <dbReference type="NCBI Taxonomy" id="13658"/>
    <lineage>
        <taxon>Eukaryota</taxon>
        <taxon>Metazoa</taxon>
        <taxon>Ecdysozoa</taxon>
        <taxon>Nematoda</taxon>
        <taxon>Enoplea</taxon>
        <taxon>Dorylaimia</taxon>
        <taxon>Mermithida</taxon>
        <taxon>Mermithoidea</taxon>
        <taxon>Mermithidae</taxon>
        <taxon>Romanomermis</taxon>
    </lineage>
</organism>
<protein>
    <submittedName>
        <fullName evidence="2">Uncharacterized protein</fullName>
    </submittedName>
</protein>
<proteinExistence type="predicted"/>
<dbReference type="WBParaSite" id="nRc.2.0.1.t34189-RA">
    <property type="protein sequence ID" value="nRc.2.0.1.t34189-RA"/>
    <property type="gene ID" value="nRc.2.0.1.g34189"/>
</dbReference>
<dbReference type="AlphaFoldDB" id="A0A915K7M8"/>
<reference evidence="2" key="1">
    <citation type="submission" date="2022-11" db="UniProtKB">
        <authorList>
            <consortium name="WormBaseParasite"/>
        </authorList>
    </citation>
    <scope>IDENTIFICATION</scope>
</reference>
<evidence type="ECO:0000313" key="1">
    <source>
        <dbReference type="Proteomes" id="UP000887565"/>
    </source>
</evidence>
<accession>A0A915K7M8</accession>
<evidence type="ECO:0000313" key="2">
    <source>
        <dbReference type="WBParaSite" id="nRc.2.0.1.t34189-RA"/>
    </source>
</evidence>
<keyword evidence="1" id="KW-1185">Reference proteome</keyword>